<dbReference type="OrthoDB" id="3550824at2759"/>
<accession>A0A6A6ZMC0</accession>
<dbReference type="Proteomes" id="UP000799424">
    <property type="component" value="Unassembled WGS sequence"/>
</dbReference>
<feature type="transmembrane region" description="Helical" evidence="1">
    <location>
        <begin position="249"/>
        <end position="272"/>
    </location>
</feature>
<keyword evidence="1" id="KW-0472">Membrane</keyword>
<feature type="transmembrane region" description="Helical" evidence="1">
    <location>
        <begin position="148"/>
        <end position="168"/>
    </location>
</feature>
<evidence type="ECO:0000313" key="3">
    <source>
        <dbReference type="Proteomes" id="UP000799424"/>
    </source>
</evidence>
<proteinExistence type="predicted"/>
<dbReference type="EMBL" id="MU006235">
    <property type="protein sequence ID" value="KAF2821923.1"/>
    <property type="molecule type" value="Genomic_DNA"/>
</dbReference>
<feature type="transmembrane region" description="Helical" evidence="1">
    <location>
        <begin position="188"/>
        <end position="207"/>
    </location>
</feature>
<keyword evidence="1" id="KW-0812">Transmembrane</keyword>
<keyword evidence="3" id="KW-1185">Reference proteome</keyword>
<gene>
    <name evidence="2" type="ORF">CC86DRAFT_410323</name>
</gene>
<evidence type="ECO:0000256" key="1">
    <source>
        <dbReference type="SAM" id="Phobius"/>
    </source>
</evidence>
<keyword evidence="1" id="KW-1133">Transmembrane helix</keyword>
<dbReference type="AlphaFoldDB" id="A0A6A6ZMC0"/>
<organism evidence="2 3">
    <name type="scientific">Ophiobolus disseminans</name>
    <dbReference type="NCBI Taxonomy" id="1469910"/>
    <lineage>
        <taxon>Eukaryota</taxon>
        <taxon>Fungi</taxon>
        <taxon>Dikarya</taxon>
        <taxon>Ascomycota</taxon>
        <taxon>Pezizomycotina</taxon>
        <taxon>Dothideomycetes</taxon>
        <taxon>Pleosporomycetidae</taxon>
        <taxon>Pleosporales</taxon>
        <taxon>Pleosporineae</taxon>
        <taxon>Phaeosphaeriaceae</taxon>
        <taxon>Ophiobolus</taxon>
    </lineage>
</organism>
<protein>
    <submittedName>
        <fullName evidence="2">Uncharacterized protein</fullName>
    </submittedName>
</protein>
<name>A0A6A6ZMC0_9PLEO</name>
<sequence length="340" mass="37975">MATIAGPNDEFWTTIPPIPIEVSGFYGPGAWAAWFITLFASWIPLIQDDYTHNLHFISYALYTNWAAMDALRQLSKRLGLATGYDGYRALLTSREATAFEWLAGRPMSEMAVWVLVTRQASTDEQRADYLAAARSYREWEASSSGFTAARAVLSLGLLLAVAQLLVCWWKVKKHAGSQVEDSIRRRGFVILVGMFAPSLIAPIELMLPEKPEVIFGVSLLFLSRLKSFSNSTLVLYIPNPFPRFSGSITFAYVLVLIGSAIIVFSELLLLLHGEVNRACYLMPCTSVSIRELDQSFALFAALFFLVYEYGPQSSKFMLQKISLLKPQLQGRARRGTARGD</sequence>
<reference evidence="2" key="1">
    <citation type="journal article" date="2020" name="Stud. Mycol.">
        <title>101 Dothideomycetes genomes: a test case for predicting lifestyles and emergence of pathogens.</title>
        <authorList>
            <person name="Haridas S."/>
            <person name="Albert R."/>
            <person name="Binder M."/>
            <person name="Bloem J."/>
            <person name="Labutti K."/>
            <person name="Salamov A."/>
            <person name="Andreopoulos B."/>
            <person name="Baker S."/>
            <person name="Barry K."/>
            <person name="Bills G."/>
            <person name="Bluhm B."/>
            <person name="Cannon C."/>
            <person name="Castanera R."/>
            <person name="Culley D."/>
            <person name="Daum C."/>
            <person name="Ezra D."/>
            <person name="Gonzalez J."/>
            <person name="Henrissat B."/>
            <person name="Kuo A."/>
            <person name="Liang C."/>
            <person name="Lipzen A."/>
            <person name="Lutzoni F."/>
            <person name="Magnuson J."/>
            <person name="Mondo S."/>
            <person name="Nolan M."/>
            <person name="Ohm R."/>
            <person name="Pangilinan J."/>
            <person name="Park H.-J."/>
            <person name="Ramirez L."/>
            <person name="Alfaro M."/>
            <person name="Sun H."/>
            <person name="Tritt A."/>
            <person name="Yoshinaga Y."/>
            <person name="Zwiers L.-H."/>
            <person name="Turgeon B."/>
            <person name="Goodwin S."/>
            <person name="Spatafora J."/>
            <person name="Crous P."/>
            <person name="Grigoriev I."/>
        </authorList>
    </citation>
    <scope>NUCLEOTIDE SEQUENCE</scope>
    <source>
        <strain evidence="2">CBS 113818</strain>
    </source>
</reference>
<evidence type="ECO:0000313" key="2">
    <source>
        <dbReference type="EMBL" id="KAF2821923.1"/>
    </source>
</evidence>